<dbReference type="PANTHER" id="PTHR42985:SF47">
    <property type="entry name" value="INTEGRAL MEMBRANE TRANSPORT PROTEIN"/>
    <property type="match status" value="1"/>
</dbReference>
<feature type="transmembrane region" description="Helical" evidence="12">
    <location>
        <begin position="185"/>
        <end position="202"/>
    </location>
</feature>
<dbReference type="PROSITE" id="PS50283">
    <property type="entry name" value="NA_SOLUT_SYMP_3"/>
    <property type="match status" value="1"/>
</dbReference>
<comment type="caution">
    <text evidence="13">The sequence shown here is derived from an EMBL/GenBank/DDBJ whole genome shotgun (WGS) entry which is preliminary data.</text>
</comment>
<keyword evidence="7" id="KW-0915">Sodium</keyword>
<evidence type="ECO:0000256" key="6">
    <source>
        <dbReference type="ARBA" id="ARBA00022989"/>
    </source>
</evidence>
<gene>
    <name evidence="13" type="ORF">GCM10022389_23000</name>
</gene>
<feature type="transmembrane region" description="Helical" evidence="12">
    <location>
        <begin position="275"/>
        <end position="300"/>
    </location>
</feature>
<keyword evidence="4" id="KW-1003">Cell membrane</keyword>
<keyword evidence="3" id="KW-0813">Transport</keyword>
<evidence type="ECO:0000256" key="11">
    <source>
        <dbReference type="RuleBase" id="RU362091"/>
    </source>
</evidence>
<feature type="transmembrane region" description="Helical" evidence="12">
    <location>
        <begin position="119"/>
        <end position="140"/>
    </location>
</feature>
<dbReference type="PANTHER" id="PTHR42985">
    <property type="entry name" value="SODIUM-COUPLED MONOCARBOXYLATE TRANSPORTER"/>
    <property type="match status" value="1"/>
</dbReference>
<feature type="transmembrane region" description="Helical" evidence="12">
    <location>
        <begin position="6"/>
        <end position="24"/>
    </location>
</feature>
<comment type="similarity">
    <text evidence="2 11">Belongs to the sodium:solute symporter (SSF) (TC 2.A.21) family.</text>
</comment>
<dbReference type="InterPro" id="IPR001734">
    <property type="entry name" value="Na/solute_symporter"/>
</dbReference>
<evidence type="ECO:0000256" key="7">
    <source>
        <dbReference type="ARBA" id="ARBA00023053"/>
    </source>
</evidence>
<dbReference type="InterPro" id="IPR038377">
    <property type="entry name" value="Na/Glc_symporter_sf"/>
</dbReference>
<accession>A0ABP7VYB5</accession>
<organism evidence="13 14">
    <name type="scientific">Flavobacterium cheonanense</name>
    <dbReference type="NCBI Taxonomy" id="706183"/>
    <lineage>
        <taxon>Bacteria</taxon>
        <taxon>Pseudomonadati</taxon>
        <taxon>Bacteroidota</taxon>
        <taxon>Flavobacteriia</taxon>
        <taxon>Flavobacteriales</taxon>
        <taxon>Flavobacteriaceae</taxon>
        <taxon>Flavobacterium</taxon>
    </lineage>
</organism>
<keyword evidence="10" id="KW-0739">Sodium transport</keyword>
<dbReference type="InterPro" id="IPR051163">
    <property type="entry name" value="Sodium:Solute_Symporter_SSF"/>
</dbReference>
<dbReference type="Proteomes" id="UP001500367">
    <property type="component" value="Unassembled WGS sequence"/>
</dbReference>
<dbReference type="RefSeq" id="WP_344816858.1">
    <property type="nucleotide sequence ID" value="NZ_BAABCT010000006.1"/>
</dbReference>
<feature type="transmembrane region" description="Helical" evidence="12">
    <location>
        <begin position="487"/>
        <end position="503"/>
    </location>
</feature>
<evidence type="ECO:0000256" key="1">
    <source>
        <dbReference type="ARBA" id="ARBA00004651"/>
    </source>
</evidence>
<feature type="transmembrane region" description="Helical" evidence="12">
    <location>
        <begin position="76"/>
        <end position="99"/>
    </location>
</feature>
<feature type="transmembrane region" description="Helical" evidence="12">
    <location>
        <begin position="455"/>
        <end position="475"/>
    </location>
</feature>
<dbReference type="Gene3D" id="1.20.1730.10">
    <property type="entry name" value="Sodium/glucose cotransporter"/>
    <property type="match status" value="1"/>
</dbReference>
<keyword evidence="6 12" id="KW-1133">Transmembrane helix</keyword>
<comment type="subcellular location">
    <subcellularLocation>
        <location evidence="1">Cell membrane</location>
        <topology evidence="1">Multi-pass membrane protein</topology>
    </subcellularLocation>
</comment>
<dbReference type="EMBL" id="BAABCT010000006">
    <property type="protein sequence ID" value="GAA4076591.1"/>
    <property type="molecule type" value="Genomic_DNA"/>
</dbReference>
<evidence type="ECO:0000256" key="4">
    <source>
        <dbReference type="ARBA" id="ARBA00022475"/>
    </source>
</evidence>
<evidence type="ECO:0000256" key="8">
    <source>
        <dbReference type="ARBA" id="ARBA00023065"/>
    </source>
</evidence>
<keyword evidence="9 12" id="KW-0472">Membrane</keyword>
<feature type="transmembrane region" description="Helical" evidence="12">
    <location>
        <begin position="152"/>
        <end position="173"/>
    </location>
</feature>
<protein>
    <submittedName>
        <fullName evidence="13">Sodium:solute symporter</fullName>
    </submittedName>
</protein>
<feature type="transmembrane region" description="Helical" evidence="12">
    <location>
        <begin position="397"/>
        <end position="416"/>
    </location>
</feature>
<sequence length="512" mass="56877">MSSGTILAIIIIYFGILILISNLVSKKDSSNDAFFKANKNSKWYLVAFGMIGTALSGVTFISVPGEVGNPDLQFKYFQFVLGNAIGFVIIATVLLPLYYRMNLTSIYSYIEQRLGVVSYKTAATIFLISRTIGSAFRLYLVVIVLQRFVFDAYNIPFAVTVLISLALIFAYTYRGGLKTIIITDTLQTFFLVSSVFLTIIFICNSLDYSFTEAFEAVKNSNYSKVFFYEDYLKGNFVLKQILGGIFVTIAMVGLDQDLMQKNLSCKNISEAQKNMFTFTGIFVVINIFFLSVGALLYLYAEKNGIAVPMVDGVKRTDLLFPEIAFNHLNIVPAVVFLLGLTAATFATTDSALTALTTSFCVDFLGMDKEGKNSNNEIPNSNEEIEIRNKKLVRTRHLVHVGFSILMFLVIIVFNSLNDKSVVTMIFKVASYTYGPLLGLYAFGLFMKSKTVHDKLVPFICVISPLVCFLIAKNSAALFGDYVIDNELIIVNGLITFIGLLIISKPATSQTKF</sequence>
<evidence type="ECO:0000256" key="10">
    <source>
        <dbReference type="ARBA" id="ARBA00023201"/>
    </source>
</evidence>
<evidence type="ECO:0000256" key="5">
    <source>
        <dbReference type="ARBA" id="ARBA00022692"/>
    </source>
</evidence>
<feature type="transmembrane region" description="Helical" evidence="12">
    <location>
        <begin position="422"/>
        <end position="443"/>
    </location>
</feature>
<evidence type="ECO:0000256" key="9">
    <source>
        <dbReference type="ARBA" id="ARBA00023136"/>
    </source>
</evidence>
<name>A0ABP7VYB5_9FLAO</name>
<evidence type="ECO:0000256" key="3">
    <source>
        <dbReference type="ARBA" id="ARBA00022448"/>
    </source>
</evidence>
<feature type="transmembrane region" description="Helical" evidence="12">
    <location>
        <begin position="236"/>
        <end position="254"/>
    </location>
</feature>
<feature type="transmembrane region" description="Helical" evidence="12">
    <location>
        <begin position="323"/>
        <end position="346"/>
    </location>
</feature>
<evidence type="ECO:0000256" key="12">
    <source>
        <dbReference type="SAM" id="Phobius"/>
    </source>
</evidence>
<feature type="transmembrane region" description="Helical" evidence="12">
    <location>
        <begin position="44"/>
        <end position="64"/>
    </location>
</feature>
<reference evidence="14" key="1">
    <citation type="journal article" date="2019" name="Int. J. Syst. Evol. Microbiol.">
        <title>The Global Catalogue of Microorganisms (GCM) 10K type strain sequencing project: providing services to taxonomists for standard genome sequencing and annotation.</title>
        <authorList>
            <consortium name="The Broad Institute Genomics Platform"/>
            <consortium name="The Broad Institute Genome Sequencing Center for Infectious Disease"/>
            <person name="Wu L."/>
            <person name="Ma J."/>
        </authorList>
    </citation>
    <scope>NUCLEOTIDE SEQUENCE [LARGE SCALE GENOMIC DNA]</scope>
    <source>
        <strain evidence="14">JCM 17069</strain>
    </source>
</reference>
<keyword evidence="5 12" id="KW-0812">Transmembrane</keyword>
<proteinExistence type="inferred from homology"/>
<dbReference type="CDD" id="cd10326">
    <property type="entry name" value="SLC5sbd_NIS-like"/>
    <property type="match status" value="1"/>
</dbReference>
<evidence type="ECO:0000256" key="2">
    <source>
        <dbReference type="ARBA" id="ARBA00006434"/>
    </source>
</evidence>
<dbReference type="Pfam" id="PF00474">
    <property type="entry name" value="SSF"/>
    <property type="match status" value="1"/>
</dbReference>
<keyword evidence="8" id="KW-0406">Ion transport</keyword>
<keyword evidence="14" id="KW-1185">Reference proteome</keyword>
<evidence type="ECO:0000313" key="14">
    <source>
        <dbReference type="Proteomes" id="UP001500367"/>
    </source>
</evidence>
<evidence type="ECO:0000313" key="13">
    <source>
        <dbReference type="EMBL" id="GAA4076591.1"/>
    </source>
</evidence>